<name>A0ABY5GHG1_9GAMM</name>
<sequence>MLKSFLAKAFLLLPFITAPALAEPQVWLAQKQQRQFILLGSIHAGQSSFYPLPQVFLDYWAEAKGLIVEANILQPADFSLNRDKPTNETLLNKQEKRQLREVATQTNLPYLSLLHSPPWLAAMQLQNAMATQAGLSAEQGIDITLLLRAEAENKAIFELESLQQQLAMMESLPDHGQSLLRTTLFDWQEMQTQLNCMLSAWQHGDHHQMQQLLEDSRYSDPTHHLLIDQRNDDWTAQLSESPAYKQGSFLVVVGAMHLIGPSGVPSLLRQKGFIVTQLSQSQSSACAPN</sequence>
<dbReference type="Pfam" id="PF01963">
    <property type="entry name" value="TraB_PrgY_gumN"/>
    <property type="match status" value="1"/>
</dbReference>
<feature type="signal peptide" evidence="1">
    <location>
        <begin position="1"/>
        <end position="22"/>
    </location>
</feature>
<dbReference type="EMBL" id="CP101508">
    <property type="protein sequence ID" value="UTV28368.1"/>
    <property type="molecule type" value="Genomic_DNA"/>
</dbReference>
<gene>
    <name evidence="2" type="ORF">NNL38_03710</name>
</gene>
<evidence type="ECO:0000313" key="3">
    <source>
        <dbReference type="Proteomes" id="UP001057998"/>
    </source>
</evidence>
<keyword evidence="1" id="KW-0732">Signal</keyword>
<organism evidence="2 3">
    <name type="scientific">Photobacterium atrarenae</name>
    <dbReference type="NCBI Taxonomy" id="865757"/>
    <lineage>
        <taxon>Bacteria</taxon>
        <taxon>Pseudomonadati</taxon>
        <taxon>Pseudomonadota</taxon>
        <taxon>Gammaproteobacteria</taxon>
        <taxon>Vibrionales</taxon>
        <taxon>Vibrionaceae</taxon>
        <taxon>Photobacterium</taxon>
    </lineage>
</organism>
<dbReference type="InterPro" id="IPR047111">
    <property type="entry name" value="YbaP-like"/>
</dbReference>
<dbReference type="InterPro" id="IPR002816">
    <property type="entry name" value="TraB/PrgY/GumN_fam"/>
</dbReference>
<dbReference type="RefSeq" id="WP_255389682.1">
    <property type="nucleotide sequence ID" value="NZ_CP101508.1"/>
</dbReference>
<dbReference type="PANTHER" id="PTHR40590:SF1">
    <property type="entry name" value="CYTOPLASMIC PROTEIN"/>
    <property type="match status" value="1"/>
</dbReference>
<reference evidence="2" key="1">
    <citation type="submission" date="2022-07" db="EMBL/GenBank/DDBJ databases">
        <title>Genome sequencing of Photobacterium atrarenae GJH2-4.</title>
        <authorList>
            <person name="Park S.-J."/>
        </authorList>
    </citation>
    <scope>NUCLEOTIDE SEQUENCE</scope>
    <source>
        <strain evidence="2">GJH2-4</strain>
    </source>
</reference>
<proteinExistence type="predicted"/>
<evidence type="ECO:0000256" key="1">
    <source>
        <dbReference type="SAM" id="SignalP"/>
    </source>
</evidence>
<dbReference type="CDD" id="cd14789">
    <property type="entry name" value="Tiki"/>
    <property type="match status" value="1"/>
</dbReference>
<evidence type="ECO:0000313" key="2">
    <source>
        <dbReference type="EMBL" id="UTV28368.1"/>
    </source>
</evidence>
<protein>
    <submittedName>
        <fullName evidence="2">TraB/GumN family protein</fullName>
    </submittedName>
</protein>
<feature type="chain" id="PRO_5047390430" evidence="1">
    <location>
        <begin position="23"/>
        <end position="289"/>
    </location>
</feature>
<dbReference type="Proteomes" id="UP001057998">
    <property type="component" value="Chromosome 1"/>
</dbReference>
<dbReference type="PANTHER" id="PTHR40590">
    <property type="entry name" value="CYTOPLASMIC PROTEIN-RELATED"/>
    <property type="match status" value="1"/>
</dbReference>
<keyword evidence="3" id="KW-1185">Reference proteome</keyword>
<accession>A0ABY5GHG1</accession>